<gene>
    <name evidence="2" type="ORF">CDL15_Pgr006325</name>
</gene>
<feature type="domain" description="SIS" evidence="1">
    <location>
        <begin position="1"/>
        <end position="92"/>
    </location>
</feature>
<dbReference type="EMBL" id="MTKT01004892">
    <property type="protein sequence ID" value="OWM69362.1"/>
    <property type="molecule type" value="Genomic_DNA"/>
</dbReference>
<comment type="caution">
    <text evidence="2">The sequence shown here is derived from an EMBL/GenBank/DDBJ whole genome shotgun (WGS) entry which is preliminary data.</text>
</comment>
<dbReference type="Proteomes" id="UP000197138">
    <property type="component" value="Unassembled WGS sequence"/>
</dbReference>
<dbReference type="PANTHER" id="PTHR47476:SF2">
    <property type="entry name" value="ARABINOSE 5-PHOSPHATE ISOMERASE-RELATED"/>
    <property type="match status" value="1"/>
</dbReference>
<reference evidence="3" key="1">
    <citation type="journal article" date="2017" name="Plant J.">
        <title>The pomegranate (Punica granatum L.) genome and the genomics of punicalagin biosynthesis.</title>
        <authorList>
            <person name="Qin G."/>
            <person name="Xu C."/>
            <person name="Ming R."/>
            <person name="Tang H."/>
            <person name="Guyot R."/>
            <person name="Kramer E.M."/>
            <person name="Hu Y."/>
            <person name="Yi X."/>
            <person name="Qi Y."/>
            <person name="Xu X."/>
            <person name="Gao Z."/>
            <person name="Pan H."/>
            <person name="Jian J."/>
            <person name="Tian Y."/>
            <person name="Yue Z."/>
            <person name="Xu Y."/>
        </authorList>
    </citation>
    <scope>NUCLEOTIDE SEQUENCE [LARGE SCALE GENOMIC DNA]</scope>
    <source>
        <strain evidence="3">cv. Dabenzi</strain>
    </source>
</reference>
<dbReference type="InterPro" id="IPR001347">
    <property type="entry name" value="SIS_dom"/>
</dbReference>
<dbReference type="Gene3D" id="3.40.50.10490">
    <property type="entry name" value="Glucose-6-phosphate isomerase like protein, domain 1"/>
    <property type="match status" value="1"/>
</dbReference>
<dbReference type="AlphaFoldDB" id="A0A218WB94"/>
<accession>A0A218WB94</accession>
<evidence type="ECO:0000313" key="3">
    <source>
        <dbReference type="Proteomes" id="UP000197138"/>
    </source>
</evidence>
<organism evidence="2 3">
    <name type="scientific">Punica granatum</name>
    <name type="common">Pomegranate</name>
    <dbReference type="NCBI Taxonomy" id="22663"/>
    <lineage>
        <taxon>Eukaryota</taxon>
        <taxon>Viridiplantae</taxon>
        <taxon>Streptophyta</taxon>
        <taxon>Embryophyta</taxon>
        <taxon>Tracheophyta</taxon>
        <taxon>Spermatophyta</taxon>
        <taxon>Magnoliopsida</taxon>
        <taxon>eudicotyledons</taxon>
        <taxon>Gunneridae</taxon>
        <taxon>Pentapetalae</taxon>
        <taxon>rosids</taxon>
        <taxon>malvids</taxon>
        <taxon>Myrtales</taxon>
        <taxon>Lythraceae</taxon>
        <taxon>Punica</taxon>
    </lineage>
</organism>
<dbReference type="GO" id="GO:1901135">
    <property type="term" value="P:carbohydrate derivative metabolic process"/>
    <property type="evidence" value="ECO:0007669"/>
    <property type="project" value="InterPro"/>
</dbReference>
<sequence>MPLLLRLHDVLVLFSKSGNTKELLRLVPRTRAKGTFLISITSAKEESLLKGCCNMNVWLPLERELCPFGLTLVMQTVFENTVAIALTGAKNLTMEWRFVLPIILLGGLGRACSSRQDPKIFLIQDCLDCILLLSSGILLL</sequence>
<dbReference type="InterPro" id="IPR046348">
    <property type="entry name" value="SIS_dom_sf"/>
</dbReference>
<name>A0A218WB94_PUNGR</name>
<evidence type="ECO:0000259" key="1">
    <source>
        <dbReference type="PROSITE" id="PS51464"/>
    </source>
</evidence>
<protein>
    <recommendedName>
        <fullName evidence="1">SIS domain-containing protein</fullName>
    </recommendedName>
</protein>
<dbReference type="Pfam" id="PF01380">
    <property type="entry name" value="SIS"/>
    <property type="match status" value="1"/>
</dbReference>
<evidence type="ECO:0000313" key="2">
    <source>
        <dbReference type="EMBL" id="OWM69362.1"/>
    </source>
</evidence>
<dbReference type="GO" id="GO:0097367">
    <property type="term" value="F:carbohydrate derivative binding"/>
    <property type="evidence" value="ECO:0007669"/>
    <property type="project" value="InterPro"/>
</dbReference>
<dbReference type="PROSITE" id="PS51464">
    <property type="entry name" value="SIS"/>
    <property type="match status" value="1"/>
</dbReference>
<dbReference type="SUPFAM" id="SSF53697">
    <property type="entry name" value="SIS domain"/>
    <property type="match status" value="1"/>
</dbReference>
<proteinExistence type="predicted"/>
<dbReference type="PANTHER" id="PTHR47476">
    <property type="match status" value="1"/>
</dbReference>